<dbReference type="EMBL" id="JAVRFJ010000004">
    <property type="protein sequence ID" value="MDT0567163.1"/>
    <property type="molecule type" value="Genomic_DNA"/>
</dbReference>
<reference evidence="1" key="1">
    <citation type="submission" date="2024-05" db="EMBL/GenBank/DDBJ databases">
        <title>30 novel species of actinomycetes from the DSMZ collection.</title>
        <authorList>
            <person name="Nouioui I."/>
        </authorList>
    </citation>
    <scope>NUCLEOTIDE SEQUENCE</scope>
    <source>
        <strain evidence="1">DSM 3412</strain>
    </source>
</reference>
<gene>
    <name evidence="1" type="ORF">RM704_06750</name>
</gene>
<comment type="caution">
    <text evidence="1">The sequence shown here is derived from an EMBL/GenBank/DDBJ whole genome shotgun (WGS) entry which is preliminary data.</text>
</comment>
<dbReference type="Proteomes" id="UP001180737">
    <property type="component" value="Unassembled WGS sequence"/>
</dbReference>
<name>A0ABU2YS59_9ACTN</name>
<keyword evidence="2" id="KW-1185">Reference proteome</keyword>
<dbReference type="RefSeq" id="WP_311590099.1">
    <property type="nucleotide sequence ID" value="NZ_JAVRFJ010000004.1"/>
</dbReference>
<evidence type="ECO:0000313" key="2">
    <source>
        <dbReference type="Proteomes" id="UP001180737"/>
    </source>
</evidence>
<protein>
    <submittedName>
        <fullName evidence="1">Uncharacterized protein</fullName>
    </submittedName>
</protein>
<proteinExistence type="predicted"/>
<evidence type="ECO:0000313" key="1">
    <source>
        <dbReference type="EMBL" id="MDT0567163.1"/>
    </source>
</evidence>
<organism evidence="1 2">
    <name type="scientific">Streptomyces gottesmaniae</name>
    <dbReference type="NCBI Taxonomy" id="3075518"/>
    <lineage>
        <taxon>Bacteria</taxon>
        <taxon>Bacillati</taxon>
        <taxon>Actinomycetota</taxon>
        <taxon>Actinomycetes</taxon>
        <taxon>Kitasatosporales</taxon>
        <taxon>Streptomycetaceae</taxon>
        <taxon>Streptomyces</taxon>
    </lineage>
</organism>
<sequence length="41" mass="4227">MAETVIAWALGQPLPEPVGQALGAAVRRRSGQQGAPDAEAR</sequence>
<accession>A0ABU2YS59</accession>